<dbReference type="NCBIfam" id="NF001775">
    <property type="entry name" value="PRK00513.1-6"/>
    <property type="match status" value="1"/>
</dbReference>
<feature type="domain" description="Septum site-determining protein MinC N-terminal" evidence="5">
    <location>
        <begin position="6"/>
        <end position="77"/>
    </location>
</feature>
<proteinExistence type="inferred from homology"/>
<dbReference type="Proteomes" id="UP000726170">
    <property type="component" value="Unassembled WGS sequence"/>
</dbReference>
<evidence type="ECO:0000256" key="1">
    <source>
        <dbReference type="ARBA" id="ARBA00006291"/>
    </source>
</evidence>
<comment type="caution">
    <text evidence="6">The sequence shown here is derived from an EMBL/GenBank/DDBJ whole genome shotgun (WGS) entry which is preliminary data.</text>
</comment>
<evidence type="ECO:0000313" key="7">
    <source>
        <dbReference type="Proteomes" id="UP000726170"/>
    </source>
</evidence>
<evidence type="ECO:0000259" key="4">
    <source>
        <dbReference type="Pfam" id="PF03775"/>
    </source>
</evidence>
<reference evidence="6 7" key="1">
    <citation type="submission" date="2021-06" db="EMBL/GenBank/DDBJ databases">
        <authorList>
            <person name="Sun Q."/>
            <person name="Li D."/>
        </authorList>
    </citation>
    <scope>NUCLEOTIDE SEQUENCE [LARGE SCALE GENOMIC DNA]</scope>
    <source>
        <strain evidence="6 7">MSJ-11</strain>
    </source>
</reference>
<keyword evidence="3" id="KW-0132">Cell division</keyword>
<dbReference type="Pfam" id="PF03775">
    <property type="entry name" value="MinC_C"/>
    <property type="match status" value="1"/>
</dbReference>
<keyword evidence="7" id="KW-1185">Reference proteome</keyword>
<evidence type="ECO:0000256" key="3">
    <source>
        <dbReference type="HAMAP-Rule" id="MF_00267"/>
    </source>
</evidence>
<evidence type="ECO:0000313" key="6">
    <source>
        <dbReference type="EMBL" id="MBU5483568.1"/>
    </source>
</evidence>
<dbReference type="RefSeq" id="WP_216437933.1">
    <property type="nucleotide sequence ID" value="NZ_JAHLQF010000001.1"/>
</dbReference>
<name>A0ABS6EEW4_9CLOT</name>
<dbReference type="InterPro" id="IPR013033">
    <property type="entry name" value="MinC"/>
</dbReference>
<keyword evidence="3" id="KW-0717">Septation</keyword>
<accession>A0ABS6EEW4</accession>
<dbReference type="Pfam" id="PF22642">
    <property type="entry name" value="MinC_N_1"/>
    <property type="match status" value="1"/>
</dbReference>
<gene>
    <name evidence="3 6" type="primary">minC</name>
    <name evidence="6" type="ORF">KQI86_04450</name>
</gene>
<organism evidence="6 7">
    <name type="scientific">Clostridium mobile</name>
    <dbReference type="NCBI Taxonomy" id="2841512"/>
    <lineage>
        <taxon>Bacteria</taxon>
        <taxon>Bacillati</taxon>
        <taxon>Bacillota</taxon>
        <taxon>Clostridia</taxon>
        <taxon>Eubacteriales</taxon>
        <taxon>Clostridiaceae</taxon>
        <taxon>Clostridium</taxon>
    </lineage>
</organism>
<comment type="function">
    <text evidence="3">Cell division inhibitor that blocks the formation of polar Z ring septums. Rapidly oscillates between the poles of the cell to destabilize FtsZ filaments that have formed before they mature into polar Z rings. Prevents FtsZ polymerization.</text>
</comment>
<evidence type="ECO:0000256" key="2">
    <source>
        <dbReference type="ARBA" id="ARBA00046874"/>
    </source>
</evidence>
<sequence length="210" mass="23442">MLDDSIIIKGNKEGINAVINMNKFKDFDEMLESLIERLSKGKVFYKGCTLKITTELKYINDKELRRLRDILFDEILIKDCIFENAEDENNKVFSGIYEGRTKFIRRTIRSGQVINYSGNIVIVGDVNSGAEIYAGGNIIVLGVLRGYVHAGAGGNEKAIVAAFTLQPQILQIGGVATRAPEENIRPQYPEVAKIKGNTIVVEPYLPNKFI</sequence>
<dbReference type="PANTHER" id="PTHR34108">
    <property type="entry name" value="SEPTUM SITE-DETERMINING PROTEIN MINC"/>
    <property type="match status" value="1"/>
</dbReference>
<feature type="domain" description="Septum formation inhibitor MinC C-terminal" evidence="4">
    <location>
        <begin position="103"/>
        <end position="202"/>
    </location>
</feature>
<dbReference type="InterPro" id="IPR055219">
    <property type="entry name" value="MinC_N_1"/>
</dbReference>
<dbReference type="InterPro" id="IPR005526">
    <property type="entry name" value="Septum_form_inhib_MinC_C"/>
</dbReference>
<dbReference type="EMBL" id="JAHLQF010000001">
    <property type="protein sequence ID" value="MBU5483568.1"/>
    <property type="molecule type" value="Genomic_DNA"/>
</dbReference>
<dbReference type="HAMAP" id="MF_00267">
    <property type="entry name" value="MinC"/>
    <property type="match status" value="1"/>
</dbReference>
<comment type="subunit">
    <text evidence="2 3">Interacts with MinD and FtsZ.</text>
</comment>
<protein>
    <recommendedName>
        <fullName evidence="3">Probable septum site-determining protein MinC</fullName>
    </recommendedName>
</protein>
<dbReference type="NCBIfam" id="TIGR01222">
    <property type="entry name" value="minC"/>
    <property type="match status" value="1"/>
</dbReference>
<evidence type="ECO:0000259" key="5">
    <source>
        <dbReference type="Pfam" id="PF22642"/>
    </source>
</evidence>
<dbReference type="PANTHER" id="PTHR34108:SF1">
    <property type="entry name" value="SEPTUM SITE-DETERMINING PROTEIN MINC"/>
    <property type="match status" value="1"/>
</dbReference>
<comment type="similarity">
    <text evidence="1 3">Belongs to the MinC family.</text>
</comment>
<keyword evidence="3" id="KW-0131">Cell cycle</keyword>